<name>A0A8K0T5W7_9HYPO</name>
<sequence>MGAVLGSSQPGREMDQKTSTLPKKLDDFQGYSSDVDSGSASSKTTRELHGPDYPSDHSCIWRSRCINLASEIQLLKSKLHSQNHVPLVEERVNMEVGRAQNEHNCQDYGLEGLTIVMHMKGKDDVVINTDLTQEGSTWTRDGSSCDHA</sequence>
<accession>A0A8K0T5W7</accession>
<gene>
    <name evidence="2" type="ORF">B0I35DRAFT_420085</name>
</gene>
<comment type="caution">
    <text evidence="2">The sequence shown here is derived from an EMBL/GenBank/DDBJ whole genome shotgun (WGS) entry which is preliminary data.</text>
</comment>
<evidence type="ECO:0000313" key="2">
    <source>
        <dbReference type="EMBL" id="KAH7329380.1"/>
    </source>
</evidence>
<dbReference type="OrthoDB" id="270171at2759"/>
<feature type="compositionally biased region" description="Low complexity" evidence="1">
    <location>
        <begin position="32"/>
        <end position="42"/>
    </location>
</feature>
<protein>
    <submittedName>
        <fullName evidence="2">Uncharacterized protein</fullName>
    </submittedName>
</protein>
<dbReference type="Proteomes" id="UP000813444">
    <property type="component" value="Unassembled WGS sequence"/>
</dbReference>
<keyword evidence="3" id="KW-1185">Reference proteome</keyword>
<feature type="compositionally biased region" description="Polar residues" evidence="1">
    <location>
        <begin position="1"/>
        <end position="10"/>
    </location>
</feature>
<feature type="region of interest" description="Disordered" evidence="1">
    <location>
        <begin position="1"/>
        <end position="53"/>
    </location>
</feature>
<dbReference type="AlphaFoldDB" id="A0A8K0T5W7"/>
<proteinExistence type="predicted"/>
<organism evidence="2 3">
    <name type="scientific">Stachybotrys elegans</name>
    <dbReference type="NCBI Taxonomy" id="80388"/>
    <lineage>
        <taxon>Eukaryota</taxon>
        <taxon>Fungi</taxon>
        <taxon>Dikarya</taxon>
        <taxon>Ascomycota</taxon>
        <taxon>Pezizomycotina</taxon>
        <taxon>Sordariomycetes</taxon>
        <taxon>Hypocreomycetidae</taxon>
        <taxon>Hypocreales</taxon>
        <taxon>Stachybotryaceae</taxon>
        <taxon>Stachybotrys</taxon>
    </lineage>
</organism>
<reference evidence="2" key="1">
    <citation type="journal article" date="2021" name="Nat. Commun.">
        <title>Genetic determinants of endophytism in the Arabidopsis root mycobiome.</title>
        <authorList>
            <person name="Mesny F."/>
            <person name="Miyauchi S."/>
            <person name="Thiergart T."/>
            <person name="Pickel B."/>
            <person name="Atanasova L."/>
            <person name="Karlsson M."/>
            <person name="Huettel B."/>
            <person name="Barry K.W."/>
            <person name="Haridas S."/>
            <person name="Chen C."/>
            <person name="Bauer D."/>
            <person name="Andreopoulos W."/>
            <person name="Pangilinan J."/>
            <person name="LaButti K."/>
            <person name="Riley R."/>
            <person name="Lipzen A."/>
            <person name="Clum A."/>
            <person name="Drula E."/>
            <person name="Henrissat B."/>
            <person name="Kohler A."/>
            <person name="Grigoriev I.V."/>
            <person name="Martin F.M."/>
            <person name="Hacquard S."/>
        </authorList>
    </citation>
    <scope>NUCLEOTIDE SEQUENCE</scope>
    <source>
        <strain evidence="2">MPI-CAGE-CH-0235</strain>
    </source>
</reference>
<evidence type="ECO:0000313" key="3">
    <source>
        <dbReference type="Proteomes" id="UP000813444"/>
    </source>
</evidence>
<evidence type="ECO:0000256" key="1">
    <source>
        <dbReference type="SAM" id="MobiDB-lite"/>
    </source>
</evidence>
<dbReference type="EMBL" id="JAGPNK010000001">
    <property type="protein sequence ID" value="KAH7329380.1"/>
    <property type="molecule type" value="Genomic_DNA"/>
</dbReference>